<dbReference type="EMBL" id="CP017298">
    <property type="protein sequence ID" value="AOS47037.1"/>
    <property type="molecule type" value="Genomic_DNA"/>
</dbReference>
<dbReference type="Proteomes" id="UP000095214">
    <property type="component" value="Chromosome"/>
</dbReference>
<dbReference type="AlphaFoldDB" id="A0A1D8B1M5"/>
<feature type="domain" description="HTH tetR-type" evidence="6">
    <location>
        <begin position="12"/>
        <end position="72"/>
    </location>
</feature>
<gene>
    <name evidence="7" type="ORF">BH719_03495</name>
</gene>
<keyword evidence="2 4" id="KW-0238">DNA-binding</keyword>
<dbReference type="PROSITE" id="PS50977">
    <property type="entry name" value="HTH_TETR_2"/>
    <property type="match status" value="1"/>
</dbReference>
<dbReference type="OrthoDB" id="7252896at2"/>
<protein>
    <recommendedName>
        <fullName evidence="6">HTH tetR-type domain-containing protein</fullName>
    </recommendedName>
</protein>
<evidence type="ECO:0000259" key="6">
    <source>
        <dbReference type="PROSITE" id="PS50977"/>
    </source>
</evidence>
<dbReference type="SUPFAM" id="SSF46689">
    <property type="entry name" value="Homeodomain-like"/>
    <property type="match status" value="1"/>
</dbReference>
<dbReference type="GO" id="GO:0003700">
    <property type="term" value="F:DNA-binding transcription factor activity"/>
    <property type="evidence" value="ECO:0007669"/>
    <property type="project" value="TreeGrafter"/>
</dbReference>
<organism evidence="7 8">
    <name type="scientific">Pauljensenia hongkongensis</name>
    <dbReference type="NCBI Taxonomy" id="178339"/>
    <lineage>
        <taxon>Bacteria</taxon>
        <taxon>Bacillati</taxon>
        <taxon>Actinomycetota</taxon>
        <taxon>Actinomycetes</taxon>
        <taxon>Actinomycetales</taxon>
        <taxon>Actinomycetaceae</taxon>
        <taxon>Pauljensenia</taxon>
    </lineage>
</organism>
<dbReference type="Gene3D" id="1.10.357.10">
    <property type="entry name" value="Tetracycline Repressor, domain 2"/>
    <property type="match status" value="1"/>
</dbReference>
<keyword evidence="1" id="KW-0805">Transcription regulation</keyword>
<evidence type="ECO:0000256" key="1">
    <source>
        <dbReference type="ARBA" id="ARBA00023015"/>
    </source>
</evidence>
<proteinExistence type="predicted"/>
<dbReference type="PANTHER" id="PTHR30055">
    <property type="entry name" value="HTH-TYPE TRANSCRIPTIONAL REGULATOR RUTR"/>
    <property type="match status" value="1"/>
</dbReference>
<dbReference type="STRING" id="178339.BH719_03495"/>
<keyword evidence="8" id="KW-1185">Reference proteome</keyword>
<feature type="DNA-binding region" description="H-T-H motif" evidence="4">
    <location>
        <begin position="35"/>
        <end position="54"/>
    </location>
</feature>
<feature type="compositionally biased region" description="Gly residues" evidence="5">
    <location>
        <begin position="261"/>
        <end position="270"/>
    </location>
</feature>
<dbReference type="KEGG" id="phon:BH719_03495"/>
<evidence type="ECO:0000256" key="4">
    <source>
        <dbReference type="PROSITE-ProRule" id="PRU00335"/>
    </source>
</evidence>
<sequence length="298" mass="31635">MASDPTTLRKRENTRARLLDAAEEIMITKGIGAARIDDVVRAAGFSRGAFYSNYSSMDALMIDLINSRSERITARATEAFDAIDGQPNVDAVMRAIETFRPEAQRMNIMAMEFDLYRMRHPEFAKELGTKSLGEHSTLDSFIQGLAARLLERMGRRPTIPIPTISRLLGVFYMDSLIDRSGAGDDATPFMRTVIEAVLVAFSQPVSPGDACTAGVRNGDSSCPADDLASLLTSFGPVATPPDPRSASGARPGTTPLPRGPGAEGETGPAGTGPQSSDETKAATESSAARASGDETSAT</sequence>
<feature type="compositionally biased region" description="Low complexity" evidence="5">
    <location>
        <begin position="248"/>
        <end position="260"/>
    </location>
</feature>
<name>A0A1D8B1M5_9ACTO</name>
<evidence type="ECO:0000313" key="7">
    <source>
        <dbReference type="EMBL" id="AOS47037.1"/>
    </source>
</evidence>
<dbReference type="InterPro" id="IPR001647">
    <property type="entry name" value="HTH_TetR"/>
</dbReference>
<feature type="region of interest" description="Disordered" evidence="5">
    <location>
        <begin position="233"/>
        <end position="298"/>
    </location>
</feature>
<accession>A0A1D8B1M5</accession>
<feature type="compositionally biased region" description="Polar residues" evidence="5">
    <location>
        <begin position="282"/>
        <end position="298"/>
    </location>
</feature>
<dbReference type="RefSeq" id="WP_009743368.1">
    <property type="nucleotide sequence ID" value="NZ_CP017298.1"/>
</dbReference>
<dbReference type="InterPro" id="IPR050109">
    <property type="entry name" value="HTH-type_TetR-like_transc_reg"/>
</dbReference>
<dbReference type="PANTHER" id="PTHR30055:SF238">
    <property type="entry name" value="MYCOFACTOCIN BIOSYNTHESIS TRANSCRIPTIONAL REGULATOR MFTR-RELATED"/>
    <property type="match status" value="1"/>
</dbReference>
<dbReference type="GO" id="GO:0000976">
    <property type="term" value="F:transcription cis-regulatory region binding"/>
    <property type="evidence" value="ECO:0007669"/>
    <property type="project" value="TreeGrafter"/>
</dbReference>
<keyword evidence="3" id="KW-0804">Transcription</keyword>
<evidence type="ECO:0000256" key="5">
    <source>
        <dbReference type="SAM" id="MobiDB-lite"/>
    </source>
</evidence>
<evidence type="ECO:0000313" key="8">
    <source>
        <dbReference type="Proteomes" id="UP000095214"/>
    </source>
</evidence>
<dbReference type="PRINTS" id="PR00455">
    <property type="entry name" value="HTHTETR"/>
</dbReference>
<dbReference type="Pfam" id="PF00440">
    <property type="entry name" value="TetR_N"/>
    <property type="match status" value="1"/>
</dbReference>
<evidence type="ECO:0000256" key="3">
    <source>
        <dbReference type="ARBA" id="ARBA00023163"/>
    </source>
</evidence>
<reference evidence="7 8" key="1">
    <citation type="submission" date="2016-09" db="EMBL/GenBank/DDBJ databases">
        <title>Complete genome sequence of Actinomyces hongkongensis HKU8.</title>
        <authorList>
            <person name="Gao Y.-X."/>
            <person name="Zhou Y.-Y."/>
            <person name="Xie Y."/>
            <person name="Wang M."/>
            <person name="Wang S.-J."/>
            <person name="Shen S.-G."/>
        </authorList>
    </citation>
    <scope>NUCLEOTIDE SEQUENCE [LARGE SCALE GENOMIC DNA]</scope>
    <source>
        <strain evidence="7 8">HKU8</strain>
    </source>
</reference>
<dbReference type="InterPro" id="IPR009057">
    <property type="entry name" value="Homeodomain-like_sf"/>
</dbReference>
<evidence type="ECO:0000256" key="2">
    <source>
        <dbReference type="ARBA" id="ARBA00023125"/>
    </source>
</evidence>